<evidence type="ECO:0000313" key="2">
    <source>
        <dbReference type="EMBL" id="SNQ61869.1"/>
    </source>
</evidence>
<evidence type="ECO:0000259" key="1">
    <source>
        <dbReference type="Pfam" id="PF01872"/>
    </source>
</evidence>
<organism evidence="2 3">
    <name type="scientific">Candidatus Methanoperedens nitratireducens</name>
    <dbReference type="NCBI Taxonomy" id="1392998"/>
    <lineage>
        <taxon>Archaea</taxon>
        <taxon>Methanobacteriati</taxon>
        <taxon>Methanobacteriota</taxon>
        <taxon>Stenosarchaea group</taxon>
        <taxon>Methanomicrobia</taxon>
        <taxon>Methanosarcinales</taxon>
        <taxon>ANME-2 cluster</taxon>
        <taxon>Candidatus Methanoperedentaceae</taxon>
        <taxon>Candidatus Methanoperedens</taxon>
    </lineage>
</organism>
<feature type="domain" description="Bacterial bifunctional deaminase-reductase C-terminal" evidence="1">
    <location>
        <begin position="2"/>
        <end position="163"/>
    </location>
</feature>
<protein>
    <recommendedName>
        <fullName evidence="1">Bacterial bifunctional deaminase-reductase C-terminal domain-containing protein</fullName>
    </recommendedName>
</protein>
<dbReference type="SUPFAM" id="SSF53597">
    <property type="entry name" value="Dihydrofolate reductase-like"/>
    <property type="match status" value="1"/>
</dbReference>
<dbReference type="InterPro" id="IPR024072">
    <property type="entry name" value="DHFR-like_dom_sf"/>
</dbReference>
<gene>
    <name evidence="2" type="ORF">MNV_500006</name>
</gene>
<dbReference type="Pfam" id="PF01872">
    <property type="entry name" value="RibD_C"/>
    <property type="match status" value="1"/>
</dbReference>
<name>A0A284VRN6_9EURY</name>
<proteinExistence type="predicted"/>
<keyword evidence="3" id="KW-1185">Reference proteome</keyword>
<dbReference type="GO" id="GO:0009231">
    <property type="term" value="P:riboflavin biosynthetic process"/>
    <property type="evidence" value="ECO:0007669"/>
    <property type="project" value="InterPro"/>
</dbReference>
<dbReference type="Gene3D" id="3.40.430.10">
    <property type="entry name" value="Dihydrofolate Reductase, subunit A"/>
    <property type="match status" value="1"/>
</dbReference>
<dbReference type="AlphaFoldDB" id="A0A284VRN6"/>
<dbReference type="PANTHER" id="PTHR38011:SF11">
    <property type="entry name" value="2,5-DIAMINO-6-RIBOSYLAMINO-4(3H)-PYRIMIDINONE 5'-PHOSPHATE REDUCTASE"/>
    <property type="match status" value="1"/>
</dbReference>
<accession>A0A284VRN6</accession>
<evidence type="ECO:0000313" key="3">
    <source>
        <dbReference type="Proteomes" id="UP000218615"/>
    </source>
</evidence>
<dbReference type="OrthoDB" id="7348at2157"/>
<dbReference type="PANTHER" id="PTHR38011">
    <property type="entry name" value="DIHYDROFOLATE REDUCTASE FAMILY PROTEIN (AFU_ORTHOLOGUE AFUA_8G06820)"/>
    <property type="match status" value="1"/>
</dbReference>
<dbReference type="InterPro" id="IPR050765">
    <property type="entry name" value="Riboflavin_Biosynth_HTPR"/>
</dbReference>
<sequence length="180" mass="20125">MRKVILFIASSLDGYIARTSGAVDWLFTDQDYGYADFLAGVDTILMGRRTYEQVLSFGEYPYKGIQCFVFSRTHGDGRDEHVTFISGEIESFVKGLKSGTGKNIWLVGGSEVIQSFMSHDLIDEFVISVHPIVLGEGIPLFCAPLPTRKLSFQKSRAFDTGLVQLTYFSQPVPDSEFEKI</sequence>
<dbReference type="GO" id="GO:0008703">
    <property type="term" value="F:5-amino-6-(5-phosphoribosylamino)uracil reductase activity"/>
    <property type="evidence" value="ECO:0007669"/>
    <property type="project" value="InterPro"/>
</dbReference>
<dbReference type="RefSeq" id="WP_096206502.1">
    <property type="nucleotide sequence ID" value="NZ_FZMP01000197.1"/>
</dbReference>
<dbReference type="Proteomes" id="UP000218615">
    <property type="component" value="Unassembled WGS sequence"/>
</dbReference>
<dbReference type="InterPro" id="IPR002734">
    <property type="entry name" value="RibDG_C"/>
</dbReference>
<reference evidence="3" key="1">
    <citation type="submission" date="2017-06" db="EMBL/GenBank/DDBJ databases">
        <authorList>
            <person name="Cremers G."/>
        </authorList>
    </citation>
    <scope>NUCLEOTIDE SEQUENCE [LARGE SCALE GENOMIC DNA]</scope>
</reference>
<dbReference type="EMBL" id="FZMP01000197">
    <property type="protein sequence ID" value="SNQ61869.1"/>
    <property type="molecule type" value="Genomic_DNA"/>
</dbReference>